<name>A0ABV0SQF4_9TELE</name>
<accession>A0ABV0SQF4</accession>
<organism evidence="1 2">
    <name type="scientific">Ilyodon furcidens</name>
    <name type="common">goldbreast splitfin</name>
    <dbReference type="NCBI Taxonomy" id="33524"/>
    <lineage>
        <taxon>Eukaryota</taxon>
        <taxon>Metazoa</taxon>
        <taxon>Chordata</taxon>
        <taxon>Craniata</taxon>
        <taxon>Vertebrata</taxon>
        <taxon>Euteleostomi</taxon>
        <taxon>Actinopterygii</taxon>
        <taxon>Neopterygii</taxon>
        <taxon>Teleostei</taxon>
        <taxon>Neoteleostei</taxon>
        <taxon>Acanthomorphata</taxon>
        <taxon>Ovalentaria</taxon>
        <taxon>Atherinomorphae</taxon>
        <taxon>Cyprinodontiformes</taxon>
        <taxon>Goodeidae</taxon>
        <taxon>Ilyodon</taxon>
    </lineage>
</organism>
<keyword evidence="2" id="KW-1185">Reference proteome</keyword>
<comment type="caution">
    <text evidence="1">The sequence shown here is derived from an EMBL/GenBank/DDBJ whole genome shotgun (WGS) entry which is preliminary data.</text>
</comment>
<dbReference type="Proteomes" id="UP001482620">
    <property type="component" value="Unassembled WGS sequence"/>
</dbReference>
<gene>
    <name evidence="1" type="ORF">ILYODFUR_023507</name>
</gene>
<proteinExistence type="predicted"/>
<sequence>MWLALKKQVGKQKLWSTPTTEKTRMCHHESGFGLEVVIQHFRDNNRVYEEEVLTFLINLMDLIPAERL</sequence>
<evidence type="ECO:0000313" key="2">
    <source>
        <dbReference type="Proteomes" id="UP001482620"/>
    </source>
</evidence>
<reference evidence="1 2" key="1">
    <citation type="submission" date="2021-06" db="EMBL/GenBank/DDBJ databases">
        <authorList>
            <person name="Palmer J.M."/>
        </authorList>
    </citation>
    <scope>NUCLEOTIDE SEQUENCE [LARGE SCALE GENOMIC DNA]</scope>
    <source>
        <strain evidence="2">if_2019</strain>
        <tissue evidence="1">Muscle</tissue>
    </source>
</reference>
<evidence type="ECO:0000313" key="1">
    <source>
        <dbReference type="EMBL" id="MEQ2222192.1"/>
    </source>
</evidence>
<protein>
    <submittedName>
        <fullName evidence="1">Uncharacterized protein</fullName>
    </submittedName>
</protein>
<dbReference type="EMBL" id="JAHRIQ010002697">
    <property type="protein sequence ID" value="MEQ2222192.1"/>
    <property type="molecule type" value="Genomic_DNA"/>
</dbReference>